<dbReference type="GO" id="GO:0005886">
    <property type="term" value="C:plasma membrane"/>
    <property type="evidence" value="ECO:0007669"/>
    <property type="project" value="UniProtKB-SubCell"/>
</dbReference>
<dbReference type="InterPro" id="IPR023299">
    <property type="entry name" value="ATPase_P-typ_cyto_dom_N"/>
</dbReference>
<feature type="transmembrane region" description="Helical" evidence="7">
    <location>
        <begin position="238"/>
        <end position="260"/>
    </location>
</feature>
<dbReference type="Gene3D" id="1.20.1110.10">
    <property type="entry name" value="Calcium-transporting ATPase, transmembrane domain"/>
    <property type="match status" value="1"/>
</dbReference>
<dbReference type="InterPro" id="IPR023214">
    <property type="entry name" value="HAD_sf"/>
</dbReference>
<dbReference type="Gene3D" id="3.40.1110.10">
    <property type="entry name" value="Calcium-transporting ATPase, cytoplasmic domain N"/>
    <property type="match status" value="1"/>
</dbReference>
<dbReference type="Gene3D" id="3.40.50.1000">
    <property type="entry name" value="HAD superfamily/HAD-like"/>
    <property type="match status" value="1"/>
</dbReference>
<keyword evidence="3" id="KW-1278">Translocase</keyword>
<dbReference type="EMBL" id="BSRX01000017">
    <property type="protein sequence ID" value="GLW55268.1"/>
    <property type="molecule type" value="Genomic_DNA"/>
</dbReference>
<dbReference type="InterPro" id="IPR036412">
    <property type="entry name" value="HAD-like_sf"/>
</dbReference>
<dbReference type="GO" id="GO:0005524">
    <property type="term" value="F:ATP binding"/>
    <property type="evidence" value="ECO:0007669"/>
    <property type="project" value="InterPro"/>
</dbReference>
<feature type="transmembrane region" description="Helical" evidence="7">
    <location>
        <begin position="737"/>
        <end position="755"/>
    </location>
</feature>
<dbReference type="SUPFAM" id="SSF81660">
    <property type="entry name" value="Metal cation-transporting ATPase, ATP-binding domain N"/>
    <property type="match status" value="1"/>
</dbReference>
<dbReference type="InterPro" id="IPR023298">
    <property type="entry name" value="ATPase_P-typ_TM_dom_sf"/>
</dbReference>
<feature type="transmembrane region" description="Helical" evidence="7">
    <location>
        <begin position="703"/>
        <end position="725"/>
    </location>
</feature>
<proteinExistence type="predicted"/>
<dbReference type="InterPro" id="IPR008250">
    <property type="entry name" value="ATPase_P-typ_transduc_dom_A_sf"/>
</dbReference>
<evidence type="ECO:0000313" key="10">
    <source>
        <dbReference type="Proteomes" id="UP001165143"/>
    </source>
</evidence>
<feature type="transmembrane region" description="Helical" evidence="7">
    <location>
        <begin position="762"/>
        <end position="783"/>
    </location>
</feature>
<comment type="subcellular location">
    <subcellularLocation>
        <location evidence="1">Cell membrane</location>
        <topology evidence="1">Multi-pass membrane protein</topology>
    </subcellularLocation>
</comment>
<sequence length="822" mass="85990">MTHSAEGTAAPGPVPGPGPGAHPTGAGGAYQPGLSAAGVAERVARGQVNDVPVRSSRSVREIVRANVFTRFNAIIGVMFGIILVVGPLQDGLFGLVIVANTAIGIVQELRAKKTLDSLALIGEARPQVRRDGAAVQVGTGEIVLDDTVLLGIGDKVVVDGTVTEADALEIDESLLTGEPDPVHKRPGDHVMSGSFVVAGAGAFTATKVGREAYAAKLAEEASKFTLVKSELRTGIDQILRFITYLLVPTAIGLVISQLAVQRNDWKEAVRRMVAGIVPMVPEGLVLLTSVAFAIGVVRLGRKQCLVQELPAIEGLARVDTVCLDKTGTLTEGGMDLVDLRPLAAPSEAPQSSSTDSAAGSADKVLLAEALGAIGTADARPNPSMQAVIDAYGPPPEGRWRVLEAIPFSSARKWSGVQLLEPGGTEGSWLLGAPDVLLPAGAPALAEVDELGAKGLRVLLLGRSPLPLDDPDPAAQLRPLALLVLQQRLREDAADTLRYFRSQDVRAKVISGDSAVSVGAVAAHLGLPGAETATDARTLPTDPERLAEAADRTAVFGRVTPQQKRALVGALQSKGHTVAMTGDGVNDVLALKDADIGVAMGTGSDATRAVAQIVLLDDRFATLPSVVAEGRRVIGNIERVAGLFLVKTVYSVLLALLVVFTQVPYPFLPRHSTVLSSLTIGIPAFFLALAPNNERARTGFVRRVLRLAVPGGAVCGAATFTAYALARGDDATTLEADTSVATLTLFICAIWVLAIVARPYTWWRLLLIGTMSGAFALVLVVPWLSDFFQLQLVGWRDPLAGVAIAAIAGCLLEVTSRVFVEKS</sequence>
<dbReference type="SFLD" id="SFLDF00027">
    <property type="entry name" value="p-type_atpase"/>
    <property type="match status" value="1"/>
</dbReference>
<feature type="transmembrane region" description="Helical" evidence="7">
    <location>
        <begin position="91"/>
        <end position="109"/>
    </location>
</feature>
<keyword evidence="5 7" id="KW-0472">Membrane</keyword>
<dbReference type="SUPFAM" id="SSF56784">
    <property type="entry name" value="HAD-like"/>
    <property type="match status" value="1"/>
</dbReference>
<feature type="transmembrane region" description="Helical" evidence="7">
    <location>
        <begin position="272"/>
        <end position="297"/>
    </location>
</feature>
<evidence type="ECO:0000256" key="7">
    <source>
        <dbReference type="SAM" id="Phobius"/>
    </source>
</evidence>
<dbReference type="PRINTS" id="PR00119">
    <property type="entry name" value="CATATPASE"/>
</dbReference>
<dbReference type="Pfam" id="PF00122">
    <property type="entry name" value="E1-E2_ATPase"/>
    <property type="match status" value="1"/>
</dbReference>
<name>A0A9W6PI08_9ACTN</name>
<evidence type="ECO:0000259" key="8">
    <source>
        <dbReference type="Pfam" id="PF00122"/>
    </source>
</evidence>
<organism evidence="9 10">
    <name type="scientific">Kitasatospora phosalacinea</name>
    <dbReference type="NCBI Taxonomy" id="2065"/>
    <lineage>
        <taxon>Bacteria</taxon>
        <taxon>Bacillati</taxon>
        <taxon>Actinomycetota</taxon>
        <taxon>Actinomycetes</taxon>
        <taxon>Kitasatosporales</taxon>
        <taxon>Streptomycetaceae</taxon>
        <taxon>Kitasatospora</taxon>
    </lineage>
</organism>
<dbReference type="InterPro" id="IPR044492">
    <property type="entry name" value="P_typ_ATPase_HD_dom"/>
</dbReference>
<dbReference type="Proteomes" id="UP001165143">
    <property type="component" value="Unassembled WGS sequence"/>
</dbReference>
<dbReference type="SFLD" id="SFLDG00002">
    <property type="entry name" value="C1.7:_P-type_atpase_like"/>
    <property type="match status" value="1"/>
</dbReference>
<dbReference type="InterPro" id="IPR001757">
    <property type="entry name" value="P_typ_ATPase"/>
</dbReference>
<dbReference type="RefSeq" id="WP_033250551.1">
    <property type="nucleotide sequence ID" value="NZ_BSRX01000017.1"/>
</dbReference>
<feature type="transmembrane region" description="Helical" evidence="7">
    <location>
        <begin position="67"/>
        <end position="85"/>
    </location>
</feature>
<evidence type="ECO:0000313" key="9">
    <source>
        <dbReference type="EMBL" id="GLW55268.1"/>
    </source>
</evidence>
<keyword evidence="4 7" id="KW-1133">Transmembrane helix</keyword>
<dbReference type="Gene3D" id="2.70.150.10">
    <property type="entry name" value="Calcium-transporting ATPase, cytoplasmic transduction domain A"/>
    <property type="match status" value="1"/>
</dbReference>
<feature type="transmembrane region" description="Helical" evidence="7">
    <location>
        <begin position="639"/>
        <end position="660"/>
    </location>
</feature>
<feature type="region of interest" description="Disordered" evidence="6">
    <location>
        <begin position="1"/>
        <end position="28"/>
    </location>
</feature>
<evidence type="ECO:0000256" key="6">
    <source>
        <dbReference type="SAM" id="MobiDB-lite"/>
    </source>
</evidence>
<dbReference type="Pfam" id="PF00702">
    <property type="entry name" value="Hydrolase"/>
    <property type="match status" value="1"/>
</dbReference>
<dbReference type="PANTHER" id="PTHR42861">
    <property type="entry name" value="CALCIUM-TRANSPORTING ATPASE"/>
    <property type="match status" value="1"/>
</dbReference>
<reference evidence="9" key="1">
    <citation type="submission" date="2023-02" db="EMBL/GenBank/DDBJ databases">
        <title>Kitasatospora phosalacinea NBRC 14362.</title>
        <authorList>
            <person name="Ichikawa N."/>
            <person name="Sato H."/>
            <person name="Tonouchi N."/>
        </authorList>
    </citation>
    <scope>NUCLEOTIDE SEQUENCE</scope>
    <source>
        <strain evidence="9">NBRC 14362</strain>
    </source>
</reference>
<dbReference type="NCBIfam" id="TIGR01494">
    <property type="entry name" value="ATPase_P-type"/>
    <property type="match status" value="2"/>
</dbReference>
<evidence type="ECO:0000256" key="1">
    <source>
        <dbReference type="ARBA" id="ARBA00004651"/>
    </source>
</evidence>
<evidence type="ECO:0000256" key="2">
    <source>
        <dbReference type="ARBA" id="ARBA00022692"/>
    </source>
</evidence>
<evidence type="ECO:0000256" key="5">
    <source>
        <dbReference type="ARBA" id="ARBA00023136"/>
    </source>
</evidence>
<accession>A0A9W6PI08</accession>
<comment type="caution">
    <text evidence="9">The sequence shown here is derived from an EMBL/GenBank/DDBJ whole genome shotgun (WGS) entry which is preliminary data.</text>
</comment>
<dbReference type="OrthoDB" id="9814270at2"/>
<evidence type="ECO:0000256" key="4">
    <source>
        <dbReference type="ARBA" id="ARBA00022989"/>
    </source>
</evidence>
<dbReference type="AlphaFoldDB" id="A0A9W6PI08"/>
<dbReference type="GO" id="GO:0016887">
    <property type="term" value="F:ATP hydrolysis activity"/>
    <property type="evidence" value="ECO:0007669"/>
    <property type="project" value="InterPro"/>
</dbReference>
<gene>
    <name evidence="9" type="ORF">Kpho01_32790</name>
</gene>
<keyword evidence="2 7" id="KW-0812">Transmembrane</keyword>
<feature type="compositionally biased region" description="Low complexity" evidence="6">
    <location>
        <begin position="1"/>
        <end position="11"/>
    </location>
</feature>
<dbReference type="InterPro" id="IPR059000">
    <property type="entry name" value="ATPase_P-type_domA"/>
</dbReference>
<feature type="transmembrane region" description="Helical" evidence="7">
    <location>
        <begin position="798"/>
        <end position="819"/>
    </location>
</feature>
<dbReference type="SUPFAM" id="SSF81653">
    <property type="entry name" value="Calcium ATPase, transduction domain A"/>
    <property type="match status" value="1"/>
</dbReference>
<dbReference type="InterPro" id="IPR018303">
    <property type="entry name" value="ATPase_P-typ_P_site"/>
</dbReference>
<protein>
    <submittedName>
        <fullName evidence="9">Magnesium-transporting ATPase</fullName>
    </submittedName>
</protein>
<dbReference type="PROSITE" id="PS00154">
    <property type="entry name" value="ATPASE_E1_E2"/>
    <property type="match status" value="1"/>
</dbReference>
<evidence type="ECO:0000256" key="3">
    <source>
        <dbReference type="ARBA" id="ARBA00022967"/>
    </source>
</evidence>
<feature type="domain" description="P-type ATPase A" evidence="8">
    <location>
        <begin position="127"/>
        <end position="220"/>
    </location>
</feature>
<dbReference type="SUPFAM" id="SSF81665">
    <property type="entry name" value="Calcium ATPase, transmembrane domain M"/>
    <property type="match status" value="1"/>
</dbReference>
<feature type="transmembrane region" description="Helical" evidence="7">
    <location>
        <begin position="672"/>
        <end position="691"/>
    </location>
</feature>
<dbReference type="PRINTS" id="PR00120">
    <property type="entry name" value="HATPASE"/>
</dbReference>
<dbReference type="SFLD" id="SFLDS00003">
    <property type="entry name" value="Haloacid_Dehalogenase"/>
    <property type="match status" value="1"/>
</dbReference>